<proteinExistence type="predicted"/>
<feature type="compositionally biased region" description="Polar residues" evidence="1">
    <location>
        <begin position="195"/>
        <end position="211"/>
    </location>
</feature>
<dbReference type="InterPro" id="IPR025187">
    <property type="entry name" value="DUF4112"/>
</dbReference>
<evidence type="ECO:0008006" key="4">
    <source>
        <dbReference type="Google" id="ProtNLM"/>
    </source>
</evidence>
<dbReference type="Proteomes" id="UP000242146">
    <property type="component" value="Unassembled WGS sequence"/>
</dbReference>
<keyword evidence="3" id="KW-1185">Reference proteome</keyword>
<accession>A0A1X2GTB2</accession>
<dbReference type="PANTHER" id="PTHR35519:SF2">
    <property type="entry name" value="PH DOMAIN PROTEIN"/>
    <property type="match status" value="1"/>
</dbReference>
<comment type="caution">
    <text evidence="2">The sequence shown here is derived from an EMBL/GenBank/DDBJ whole genome shotgun (WGS) entry which is preliminary data.</text>
</comment>
<organism evidence="2 3">
    <name type="scientific">Hesseltinella vesiculosa</name>
    <dbReference type="NCBI Taxonomy" id="101127"/>
    <lineage>
        <taxon>Eukaryota</taxon>
        <taxon>Fungi</taxon>
        <taxon>Fungi incertae sedis</taxon>
        <taxon>Mucoromycota</taxon>
        <taxon>Mucoromycotina</taxon>
        <taxon>Mucoromycetes</taxon>
        <taxon>Mucorales</taxon>
        <taxon>Cunninghamellaceae</taxon>
        <taxon>Hesseltinella</taxon>
    </lineage>
</organism>
<name>A0A1X2GTB2_9FUNG</name>
<dbReference type="EMBL" id="MCGT01000004">
    <property type="protein sequence ID" value="ORX60707.1"/>
    <property type="molecule type" value="Genomic_DNA"/>
</dbReference>
<evidence type="ECO:0000313" key="3">
    <source>
        <dbReference type="Proteomes" id="UP000242146"/>
    </source>
</evidence>
<feature type="region of interest" description="Disordered" evidence="1">
    <location>
        <begin position="186"/>
        <end position="250"/>
    </location>
</feature>
<dbReference type="PANTHER" id="PTHR35519">
    <property type="entry name" value="MEMBRANE PROTEINS"/>
    <property type="match status" value="1"/>
</dbReference>
<evidence type="ECO:0000256" key="1">
    <source>
        <dbReference type="SAM" id="MobiDB-lite"/>
    </source>
</evidence>
<feature type="compositionally biased region" description="Polar residues" evidence="1">
    <location>
        <begin position="235"/>
        <end position="250"/>
    </location>
</feature>
<protein>
    <recommendedName>
        <fullName evidence="4">DUF4112 domain-containing protein</fullName>
    </recommendedName>
</protein>
<sequence>MSEFIATYIEGQARKHLQGAAADALNPQLTYRNDPEVLALQEEAAKSSKHFWWKRQQKPDVILSKRDRQVLRAVKRRAVFLDKGFNCCCFTFGFDFLIGLIPGIGDFIGMLLGLELIKVACKADLPKHILVQMVTNVLVDFVVGLTPVIGDIMDAVLKCNWRNALILEEYLMIRRRDELRMERGMHPEHHKKGTGDNSKASTSALKSSNKVSPSPPAHSPPAHSPPKPSTPDPTTYQSIQRTNPKPSHDH</sequence>
<gene>
    <name evidence="2" type="ORF">DM01DRAFT_1317372</name>
</gene>
<dbReference type="OrthoDB" id="2103474at2759"/>
<dbReference type="AlphaFoldDB" id="A0A1X2GTB2"/>
<feature type="compositionally biased region" description="Pro residues" evidence="1">
    <location>
        <begin position="213"/>
        <end position="231"/>
    </location>
</feature>
<evidence type="ECO:0000313" key="2">
    <source>
        <dbReference type="EMBL" id="ORX60707.1"/>
    </source>
</evidence>
<dbReference type="STRING" id="101127.A0A1X2GTB2"/>
<reference evidence="2 3" key="1">
    <citation type="submission" date="2016-07" db="EMBL/GenBank/DDBJ databases">
        <title>Pervasive Adenine N6-methylation of Active Genes in Fungi.</title>
        <authorList>
            <consortium name="DOE Joint Genome Institute"/>
            <person name="Mondo S.J."/>
            <person name="Dannebaum R.O."/>
            <person name="Kuo R.C."/>
            <person name="Labutti K."/>
            <person name="Haridas S."/>
            <person name="Kuo A."/>
            <person name="Salamov A."/>
            <person name="Ahrendt S.R."/>
            <person name="Lipzen A."/>
            <person name="Sullivan W."/>
            <person name="Andreopoulos W.B."/>
            <person name="Clum A."/>
            <person name="Lindquist E."/>
            <person name="Daum C."/>
            <person name="Ramamoorthy G.K."/>
            <person name="Gryganskyi A."/>
            <person name="Culley D."/>
            <person name="Magnuson J.K."/>
            <person name="James T.Y."/>
            <person name="O'Malley M.A."/>
            <person name="Stajich J.E."/>
            <person name="Spatafora J.W."/>
            <person name="Visel A."/>
            <person name="Grigoriev I.V."/>
        </authorList>
    </citation>
    <scope>NUCLEOTIDE SEQUENCE [LARGE SCALE GENOMIC DNA]</scope>
    <source>
        <strain evidence="2 3">NRRL 3301</strain>
    </source>
</reference>
<dbReference type="Pfam" id="PF13430">
    <property type="entry name" value="DUF4112"/>
    <property type="match status" value="1"/>
</dbReference>